<keyword evidence="3" id="KW-1185">Reference proteome</keyword>
<dbReference type="AlphaFoldDB" id="A0A6G1HYA4"/>
<protein>
    <submittedName>
        <fullName evidence="2">Uncharacterized protein</fullName>
    </submittedName>
</protein>
<name>A0A6G1HYA4_9PEZI</name>
<dbReference type="EMBL" id="ML996694">
    <property type="protein sequence ID" value="KAF2400891.1"/>
    <property type="molecule type" value="Genomic_DNA"/>
</dbReference>
<feature type="compositionally biased region" description="Basic and acidic residues" evidence="1">
    <location>
        <begin position="220"/>
        <end position="239"/>
    </location>
</feature>
<evidence type="ECO:0000313" key="2">
    <source>
        <dbReference type="EMBL" id="KAF2400891.1"/>
    </source>
</evidence>
<accession>A0A6G1HYA4</accession>
<gene>
    <name evidence="2" type="ORF">EJ06DRAFT_521560</name>
</gene>
<organism evidence="2 3">
    <name type="scientific">Trichodelitschia bisporula</name>
    <dbReference type="NCBI Taxonomy" id="703511"/>
    <lineage>
        <taxon>Eukaryota</taxon>
        <taxon>Fungi</taxon>
        <taxon>Dikarya</taxon>
        <taxon>Ascomycota</taxon>
        <taxon>Pezizomycotina</taxon>
        <taxon>Dothideomycetes</taxon>
        <taxon>Dothideomycetes incertae sedis</taxon>
        <taxon>Phaeotrichales</taxon>
        <taxon>Phaeotrichaceae</taxon>
        <taxon>Trichodelitschia</taxon>
    </lineage>
</organism>
<feature type="region of interest" description="Disordered" evidence="1">
    <location>
        <begin position="186"/>
        <end position="255"/>
    </location>
</feature>
<evidence type="ECO:0000256" key="1">
    <source>
        <dbReference type="SAM" id="MobiDB-lite"/>
    </source>
</evidence>
<sequence length="255" mass="28988">MLLSLSFAMRAAWRRPFLLYLIECPPICSDEPSEHAFPTQVNPMETGTESGRRRRCYHQGSAPRYSCHGHKLRSNRWVGVIDKCPVHLPIPNSGRNEWSNCWKVHDSAKVTYSTFIMSTPFANYKKGTPCANYKKGMSCHNSFNGTPCPSFLRGWPCPKSMFDPPDDDDDDDDWAPPYDRALLATTNWNPQNTPYGRENPLVVSGGDQQPNEPAYSTGDQEQRDLVDSAGDQLHKKSNGDEEEEWESWIDWSHCA</sequence>
<reference evidence="2" key="1">
    <citation type="journal article" date="2020" name="Stud. Mycol.">
        <title>101 Dothideomycetes genomes: a test case for predicting lifestyles and emergence of pathogens.</title>
        <authorList>
            <person name="Haridas S."/>
            <person name="Albert R."/>
            <person name="Binder M."/>
            <person name="Bloem J."/>
            <person name="Labutti K."/>
            <person name="Salamov A."/>
            <person name="Andreopoulos B."/>
            <person name="Baker S."/>
            <person name="Barry K."/>
            <person name="Bills G."/>
            <person name="Bluhm B."/>
            <person name="Cannon C."/>
            <person name="Castanera R."/>
            <person name="Culley D."/>
            <person name="Daum C."/>
            <person name="Ezra D."/>
            <person name="Gonzalez J."/>
            <person name="Henrissat B."/>
            <person name="Kuo A."/>
            <person name="Liang C."/>
            <person name="Lipzen A."/>
            <person name="Lutzoni F."/>
            <person name="Magnuson J."/>
            <person name="Mondo S."/>
            <person name="Nolan M."/>
            <person name="Ohm R."/>
            <person name="Pangilinan J."/>
            <person name="Park H.-J."/>
            <person name="Ramirez L."/>
            <person name="Alfaro M."/>
            <person name="Sun H."/>
            <person name="Tritt A."/>
            <person name="Yoshinaga Y."/>
            <person name="Zwiers L.-H."/>
            <person name="Turgeon B."/>
            <person name="Goodwin S."/>
            <person name="Spatafora J."/>
            <person name="Crous P."/>
            <person name="Grigoriev I."/>
        </authorList>
    </citation>
    <scope>NUCLEOTIDE SEQUENCE</scope>
    <source>
        <strain evidence="2">CBS 262.69</strain>
    </source>
</reference>
<evidence type="ECO:0000313" key="3">
    <source>
        <dbReference type="Proteomes" id="UP000799640"/>
    </source>
</evidence>
<dbReference type="Proteomes" id="UP000799640">
    <property type="component" value="Unassembled WGS sequence"/>
</dbReference>
<proteinExistence type="predicted"/>